<organism evidence="1 2">
    <name type="scientific">Dorcoceras hygrometricum</name>
    <dbReference type="NCBI Taxonomy" id="472368"/>
    <lineage>
        <taxon>Eukaryota</taxon>
        <taxon>Viridiplantae</taxon>
        <taxon>Streptophyta</taxon>
        <taxon>Embryophyta</taxon>
        <taxon>Tracheophyta</taxon>
        <taxon>Spermatophyta</taxon>
        <taxon>Magnoliopsida</taxon>
        <taxon>eudicotyledons</taxon>
        <taxon>Gunneridae</taxon>
        <taxon>Pentapetalae</taxon>
        <taxon>asterids</taxon>
        <taxon>lamiids</taxon>
        <taxon>Lamiales</taxon>
        <taxon>Gesneriaceae</taxon>
        <taxon>Didymocarpoideae</taxon>
        <taxon>Trichosporeae</taxon>
        <taxon>Loxocarpinae</taxon>
        <taxon>Dorcoceras</taxon>
    </lineage>
</organism>
<name>A0A2Z7D5K7_9LAMI</name>
<sequence length="192" mass="21205">MKPYSDKIGLCYESVESNIAETSTHPKLDKPKIQIMNFVKSSFGHPEEYKYDESQITAKHQIWQDIQNVARADVPGNIDAIYLTNVDQVQDQQATSVPAVDAALLDVQSDDADRAQVDADHAPANGELVRAYDPNRTGVIVLAEPVQNEGVNTQYVVNPFGPNLWISHGILGCRISLSVRTSRSKIQESTVL</sequence>
<dbReference type="AlphaFoldDB" id="A0A2Z7D5K7"/>
<dbReference type="GO" id="GO:1990904">
    <property type="term" value="C:ribonucleoprotein complex"/>
    <property type="evidence" value="ECO:0007669"/>
    <property type="project" value="UniProtKB-KW"/>
</dbReference>
<proteinExistence type="predicted"/>
<keyword evidence="1" id="KW-0687">Ribonucleoprotein</keyword>
<evidence type="ECO:0000313" key="1">
    <source>
        <dbReference type="EMBL" id="KZV52558.1"/>
    </source>
</evidence>
<accession>A0A2Z7D5K7</accession>
<reference evidence="1 2" key="1">
    <citation type="journal article" date="2015" name="Proc. Natl. Acad. Sci. U.S.A.">
        <title>The resurrection genome of Boea hygrometrica: A blueprint for survival of dehydration.</title>
        <authorList>
            <person name="Xiao L."/>
            <person name="Yang G."/>
            <person name="Zhang L."/>
            <person name="Yang X."/>
            <person name="Zhao S."/>
            <person name="Ji Z."/>
            <person name="Zhou Q."/>
            <person name="Hu M."/>
            <person name="Wang Y."/>
            <person name="Chen M."/>
            <person name="Xu Y."/>
            <person name="Jin H."/>
            <person name="Xiao X."/>
            <person name="Hu G."/>
            <person name="Bao F."/>
            <person name="Hu Y."/>
            <person name="Wan P."/>
            <person name="Li L."/>
            <person name="Deng X."/>
            <person name="Kuang T."/>
            <person name="Xiang C."/>
            <person name="Zhu J.K."/>
            <person name="Oliver M.J."/>
            <person name="He Y."/>
        </authorList>
    </citation>
    <scope>NUCLEOTIDE SEQUENCE [LARGE SCALE GENOMIC DNA]</scope>
    <source>
        <strain evidence="2">cv. XS01</strain>
    </source>
</reference>
<keyword evidence="2" id="KW-1185">Reference proteome</keyword>
<protein>
    <submittedName>
        <fullName evidence="1">Heterogeneous nuclear ribonucleoprotein Q-like</fullName>
    </submittedName>
</protein>
<dbReference type="EMBL" id="KQ991038">
    <property type="protein sequence ID" value="KZV52558.1"/>
    <property type="molecule type" value="Genomic_DNA"/>
</dbReference>
<dbReference type="Proteomes" id="UP000250235">
    <property type="component" value="Unassembled WGS sequence"/>
</dbReference>
<evidence type="ECO:0000313" key="2">
    <source>
        <dbReference type="Proteomes" id="UP000250235"/>
    </source>
</evidence>
<gene>
    <name evidence="1" type="ORF">F511_22408</name>
</gene>